<reference evidence="2 3" key="2">
    <citation type="submission" date="2020-03" db="EMBL/GenBank/DDBJ databases">
        <authorList>
            <person name="Ichikawa N."/>
            <person name="Kimura A."/>
            <person name="Kitahashi Y."/>
            <person name="Uohara A."/>
        </authorList>
    </citation>
    <scope>NUCLEOTIDE SEQUENCE [LARGE SCALE GENOMIC DNA]</scope>
    <source>
        <strain evidence="2 3">NBRC 107702</strain>
    </source>
</reference>
<dbReference type="Proteomes" id="UP000502508">
    <property type="component" value="Chromosome"/>
</dbReference>
<dbReference type="EMBL" id="AP022870">
    <property type="protein sequence ID" value="BCB80929.1"/>
    <property type="molecule type" value="Genomic_DNA"/>
</dbReference>
<protein>
    <submittedName>
        <fullName evidence="2">Uncharacterized protein</fullName>
    </submittedName>
</protein>
<evidence type="ECO:0000256" key="1">
    <source>
        <dbReference type="SAM" id="MobiDB-lite"/>
    </source>
</evidence>
<dbReference type="KEGG" id="pfla:Pflav_073390"/>
<evidence type="ECO:0000313" key="3">
    <source>
        <dbReference type="Proteomes" id="UP000502508"/>
    </source>
</evidence>
<proteinExistence type="predicted"/>
<evidence type="ECO:0000313" key="2">
    <source>
        <dbReference type="EMBL" id="BCB80929.1"/>
    </source>
</evidence>
<feature type="region of interest" description="Disordered" evidence="1">
    <location>
        <begin position="1"/>
        <end position="29"/>
    </location>
</feature>
<reference evidence="2 3" key="1">
    <citation type="submission" date="2020-03" db="EMBL/GenBank/DDBJ databases">
        <title>Whole genome shotgun sequence of Phytohabitans flavus NBRC 107702.</title>
        <authorList>
            <person name="Komaki H."/>
            <person name="Tamura T."/>
        </authorList>
    </citation>
    <scope>NUCLEOTIDE SEQUENCE [LARGE SCALE GENOMIC DNA]</scope>
    <source>
        <strain evidence="2 3">NBRC 107702</strain>
    </source>
</reference>
<sequence>MTPDLLPSHRCHRTNASRPAPPSPNLLRRLPTLRRLPALRGWPALRWQPALRGRG</sequence>
<gene>
    <name evidence="2" type="ORF">Pflav_073390</name>
</gene>
<dbReference type="RefSeq" id="WP_173040943.1">
    <property type="nucleotide sequence ID" value="NZ_AP022870.1"/>
</dbReference>
<name>A0A6F8Y4H9_9ACTN</name>
<dbReference type="AlphaFoldDB" id="A0A6F8Y4H9"/>
<accession>A0A6F8Y4H9</accession>
<keyword evidence="3" id="KW-1185">Reference proteome</keyword>
<organism evidence="2 3">
    <name type="scientific">Phytohabitans flavus</name>
    <dbReference type="NCBI Taxonomy" id="1076124"/>
    <lineage>
        <taxon>Bacteria</taxon>
        <taxon>Bacillati</taxon>
        <taxon>Actinomycetota</taxon>
        <taxon>Actinomycetes</taxon>
        <taxon>Micromonosporales</taxon>
        <taxon>Micromonosporaceae</taxon>
    </lineage>
</organism>